<keyword evidence="1" id="KW-0812">Transmembrane</keyword>
<protein>
    <submittedName>
        <fullName evidence="2">Uncharacterized protein</fullName>
    </submittedName>
</protein>
<keyword evidence="1" id="KW-0472">Membrane</keyword>
<accession>A0A2G9S7Z5</accession>
<dbReference type="Proteomes" id="UP000228934">
    <property type="component" value="Unassembled WGS sequence"/>
</dbReference>
<dbReference type="EMBL" id="KV926793">
    <property type="protein sequence ID" value="PIO36195.1"/>
    <property type="molecule type" value="Genomic_DNA"/>
</dbReference>
<evidence type="ECO:0000256" key="1">
    <source>
        <dbReference type="SAM" id="Phobius"/>
    </source>
</evidence>
<reference evidence="3" key="1">
    <citation type="journal article" date="2017" name="Nat. Commun.">
        <title>The North American bullfrog draft genome provides insight into hormonal regulation of long noncoding RNA.</title>
        <authorList>
            <person name="Hammond S.A."/>
            <person name="Warren R.L."/>
            <person name="Vandervalk B.P."/>
            <person name="Kucuk E."/>
            <person name="Khan H."/>
            <person name="Gibb E.A."/>
            <person name="Pandoh P."/>
            <person name="Kirk H."/>
            <person name="Zhao Y."/>
            <person name="Jones M."/>
            <person name="Mungall A.J."/>
            <person name="Coope R."/>
            <person name="Pleasance S."/>
            <person name="Moore R.A."/>
            <person name="Holt R.A."/>
            <person name="Round J.M."/>
            <person name="Ohora S."/>
            <person name="Walle B.V."/>
            <person name="Veldhoen N."/>
            <person name="Helbing C.C."/>
            <person name="Birol I."/>
        </authorList>
    </citation>
    <scope>NUCLEOTIDE SEQUENCE [LARGE SCALE GENOMIC DNA]</scope>
</reference>
<gene>
    <name evidence="2" type="ORF">AB205_0078110</name>
</gene>
<proteinExistence type="predicted"/>
<feature type="transmembrane region" description="Helical" evidence="1">
    <location>
        <begin position="22"/>
        <end position="40"/>
    </location>
</feature>
<evidence type="ECO:0000313" key="3">
    <source>
        <dbReference type="Proteomes" id="UP000228934"/>
    </source>
</evidence>
<keyword evidence="1" id="KW-1133">Transmembrane helix</keyword>
<organism evidence="2 3">
    <name type="scientific">Aquarana catesbeiana</name>
    <name type="common">American bullfrog</name>
    <name type="synonym">Rana catesbeiana</name>
    <dbReference type="NCBI Taxonomy" id="8400"/>
    <lineage>
        <taxon>Eukaryota</taxon>
        <taxon>Metazoa</taxon>
        <taxon>Chordata</taxon>
        <taxon>Craniata</taxon>
        <taxon>Vertebrata</taxon>
        <taxon>Euteleostomi</taxon>
        <taxon>Amphibia</taxon>
        <taxon>Batrachia</taxon>
        <taxon>Anura</taxon>
        <taxon>Neobatrachia</taxon>
        <taxon>Ranoidea</taxon>
        <taxon>Ranidae</taxon>
        <taxon>Aquarana</taxon>
    </lineage>
</organism>
<keyword evidence="3" id="KW-1185">Reference proteome</keyword>
<dbReference type="AlphaFoldDB" id="A0A2G9S7Z5"/>
<name>A0A2G9S7Z5_AQUCT</name>
<sequence length="110" mass="12979">MNIYNDANDVHTSNRSHCGCNFQIILVSIYFFFTCFYSTLSDFEAPYGEKNLQRRIKLKAIKFTMFYVHRIVLKKNCFDLVVKNCMSQKASTELEKKNVLIHKFISKCVF</sequence>
<evidence type="ECO:0000313" key="2">
    <source>
        <dbReference type="EMBL" id="PIO36195.1"/>
    </source>
</evidence>